<dbReference type="PANTHER" id="PTHR47843:SF2">
    <property type="entry name" value="BTB DOMAIN-CONTAINING PROTEIN"/>
    <property type="match status" value="1"/>
</dbReference>
<proteinExistence type="predicted"/>
<dbReference type="SUPFAM" id="SSF54695">
    <property type="entry name" value="POZ domain"/>
    <property type="match status" value="1"/>
</dbReference>
<protein>
    <recommendedName>
        <fullName evidence="1">BTB domain-containing protein</fullName>
    </recommendedName>
</protein>
<dbReference type="EMBL" id="JBHFEH010000001">
    <property type="protein sequence ID" value="KAL2059011.1"/>
    <property type="molecule type" value="Genomic_DNA"/>
</dbReference>
<evidence type="ECO:0000313" key="3">
    <source>
        <dbReference type="Proteomes" id="UP001590951"/>
    </source>
</evidence>
<dbReference type="InterPro" id="IPR000210">
    <property type="entry name" value="BTB/POZ_dom"/>
</dbReference>
<name>A0ABR4BQ48_9LECA</name>
<sequence>MAPPESQLIEYRGVKNDETLKSLTRPILVEVIVGSEEDTLTWHLSQDLLTHVSPFFKAALTGNFAEAGSKIVKLPEDNVHAFELFVRWLDDGEIAAPSWVTSQIYVQAWILGDKLGCQIFQELALLGLIHGHSYWGIAETTLKAVYDGTPAGSKIRQWAIDQLRHNALTQTQTEDLKEFLISYVRDSPDFASDVMKAYFDTRQRGYQPRNPYVCGQDYLEFVPYTN</sequence>
<gene>
    <name evidence="2" type="ORF">ABVK25_000303</name>
</gene>
<dbReference type="InterPro" id="IPR011333">
    <property type="entry name" value="SKP1/BTB/POZ_sf"/>
</dbReference>
<dbReference type="Gene3D" id="3.30.710.10">
    <property type="entry name" value="Potassium Channel Kv1.1, Chain A"/>
    <property type="match status" value="1"/>
</dbReference>
<accession>A0ABR4BQ48</accession>
<dbReference type="PROSITE" id="PS50097">
    <property type="entry name" value="BTB"/>
    <property type="match status" value="1"/>
</dbReference>
<comment type="caution">
    <text evidence="2">The sequence shown here is derived from an EMBL/GenBank/DDBJ whole genome shotgun (WGS) entry which is preliminary data.</text>
</comment>
<organism evidence="2 3">
    <name type="scientific">Lepraria finkii</name>
    <dbReference type="NCBI Taxonomy" id="1340010"/>
    <lineage>
        <taxon>Eukaryota</taxon>
        <taxon>Fungi</taxon>
        <taxon>Dikarya</taxon>
        <taxon>Ascomycota</taxon>
        <taxon>Pezizomycotina</taxon>
        <taxon>Lecanoromycetes</taxon>
        <taxon>OSLEUM clade</taxon>
        <taxon>Lecanoromycetidae</taxon>
        <taxon>Lecanorales</taxon>
        <taxon>Lecanorineae</taxon>
        <taxon>Stereocaulaceae</taxon>
        <taxon>Lepraria</taxon>
    </lineage>
</organism>
<dbReference type="CDD" id="cd18186">
    <property type="entry name" value="BTB_POZ_ZBTB_KLHL-like"/>
    <property type="match status" value="1"/>
</dbReference>
<dbReference type="PANTHER" id="PTHR47843">
    <property type="entry name" value="BTB DOMAIN-CONTAINING PROTEIN-RELATED"/>
    <property type="match status" value="1"/>
</dbReference>
<keyword evidence="3" id="KW-1185">Reference proteome</keyword>
<dbReference type="Proteomes" id="UP001590951">
    <property type="component" value="Unassembled WGS sequence"/>
</dbReference>
<feature type="domain" description="BTB" evidence="1">
    <location>
        <begin position="29"/>
        <end position="98"/>
    </location>
</feature>
<evidence type="ECO:0000313" key="2">
    <source>
        <dbReference type="EMBL" id="KAL2059011.1"/>
    </source>
</evidence>
<evidence type="ECO:0000259" key="1">
    <source>
        <dbReference type="PROSITE" id="PS50097"/>
    </source>
</evidence>
<reference evidence="2 3" key="1">
    <citation type="submission" date="2024-09" db="EMBL/GenBank/DDBJ databases">
        <title>Rethinking Asexuality: The Enigmatic Case of Functional Sexual Genes in Lepraria (Stereocaulaceae).</title>
        <authorList>
            <person name="Doellman M."/>
            <person name="Sun Y."/>
            <person name="Barcenas-Pena A."/>
            <person name="Lumbsch H.T."/>
            <person name="Grewe F."/>
        </authorList>
    </citation>
    <scope>NUCLEOTIDE SEQUENCE [LARGE SCALE GENOMIC DNA]</scope>
    <source>
        <strain evidence="2 3">Grewe 0041</strain>
    </source>
</reference>